<dbReference type="AlphaFoldDB" id="W9XE79"/>
<evidence type="ECO:0000313" key="2">
    <source>
        <dbReference type="EMBL" id="EXJ75266.1"/>
    </source>
</evidence>
<dbReference type="HOGENOM" id="CLU_157386_0_0_1"/>
<sequence length="100" mass="11388">MSKPHKPRLAARIFPPPIKASCPKVDMANAITSSANRPQMTPLHRRTCAARVPTIITDGEAKQRHQQTENSERARDEVLRQGIKVRDFQVEADARRYERS</sequence>
<keyword evidence="3" id="KW-1185">Reference proteome</keyword>
<proteinExistence type="predicted"/>
<accession>W9XE79</accession>
<name>W9XE79_9EURO</name>
<dbReference type="GeneID" id="19186695"/>
<feature type="region of interest" description="Disordered" evidence="1">
    <location>
        <begin position="56"/>
        <end position="78"/>
    </location>
</feature>
<reference evidence="2 3" key="1">
    <citation type="submission" date="2013-03" db="EMBL/GenBank/DDBJ databases">
        <title>The Genome Sequence of Cladophialophora psammophila CBS 110553.</title>
        <authorList>
            <consortium name="The Broad Institute Genomics Platform"/>
            <person name="Cuomo C."/>
            <person name="de Hoog S."/>
            <person name="Gorbushina A."/>
            <person name="Walker B."/>
            <person name="Young S.K."/>
            <person name="Zeng Q."/>
            <person name="Gargeya S."/>
            <person name="Fitzgerald M."/>
            <person name="Haas B."/>
            <person name="Abouelleil A."/>
            <person name="Allen A.W."/>
            <person name="Alvarado L."/>
            <person name="Arachchi H.M."/>
            <person name="Berlin A.M."/>
            <person name="Chapman S.B."/>
            <person name="Gainer-Dewar J."/>
            <person name="Goldberg J."/>
            <person name="Griggs A."/>
            <person name="Gujja S."/>
            <person name="Hansen M."/>
            <person name="Howarth C."/>
            <person name="Imamovic A."/>
            <person name="Ireland A."/>
            <person name="Larimer J."/>
            <person name="McCowan C."/>
            <person name="Murphy C."/>
            <person name="Pearson M."/>
            <person name="Poon T.W."/>
            <person name="Priest M."/>
            <person name="Roberts A."/>
            <person name="Saif S."/>
            <person name="Shea T."/>
            <person name="Sisk P."/>
            <person name="Sykes S."/>
            <person name="Wortman J."/>
            <person name="Nusbaum C."/>
            <person name="Birren B."/>
        </authorList>
    </citation>
    <scope>NUCLEOTIDE SEQUENCE [LARGE SCALE GENOMIC DNA]</scope>
    <source>
        <strain evidence="2 3">CBS 110553</strain>
    </source>
</reference>
<evidence type="ECO:0000256" key="1">
    <source>
        <dbReference type="SAM" id="MobiDB-lite"/>
    </source>
</evidence>
<dbReference type="EMBL" id="AMGX01000002">
    <property type="protein sequence ID" value="EXJ75266.1"/>
    <property type="molecule type" value="Genomic_DNA"/>
</dbReference>
<protein>
    <submittedName>
        <fullName evidence="2">Uncharacterized protein</fullName>
    </submittedName>
</protein>
<comment type="caution">
    <text evidence="2">The sequence shown here is derived from an EMBL/GenBank/DDBJ whole genome shotgun (WGS) entry which is preliminary data.</text>
</comment>
<dbReference type="OrthoDB" id="4131156at2759"/>
<gene>
    <name evidence="2" type="ORF">A1O5_01962</name>
</gene>
<feature type="compositionally biased region" description="Basic and acidic residues" evidence="1">
    <location>
        <begin position="59"/>
        <end position="78"/>
    </location>
</feature>
<dbReference type="RefSeq" id="XP_007740768.1">
    <property type="nucleotide sequence ID" value="XM_007742578.1"/>
</dbReference>
<evidence type="ECO:0000313" key="3">
    <source>
        <dbReference type="Proteomes" id="UP000019471"/>
    </source>
</evidence>
<organism evidence="2 3">
    <name type="scientific">Cladophialophora psammophila CBS 110553</name>
    <dbReference type="NCBI Taxonomy" id="1182543"/>
    <lineage>
        <taxon>Eukaryota</taxon>
        <taxon>Fungi</taxon>
        <taxon>Dikarya</taxon>
        <taxon>Ascomycota</taxon>
        <taxon>Pezizomycotina</taxon>
        <taxon>Eurotiomycetes</taxon>
        <taxon>Chaetothyriomycetidae</taxon>
        <taxon>Chaetothyriales</taxon>
        <taxon>Herpotrichiellaceae</taxon>
        <taxon>Cladophialophora</taxon>
    </lineage>
</organism>
<dbReference type="Proteomes" id="UP000019471">
    <property type="component" value="Unassembled WGS sequence"/>
</dbReference>